<dbReference type="GO" id="GO:0043138">
    <property type="term" value="F:3'-5' DNA helicase activity"/>
    <property type="evidence" value="ECO:0007669"/>
    <property type="project" value="UniProtKB-EC"/>
</dbReference>
<comment type="catalytic activity">
    <reaction evidence="5">
        <text>Couples ATP hydrolysis with the unwinding of duplex DNA by translocating in the 3'-5' direction.</text>
        <dbReference type="EC" id="5.6.2.4"/>
    </reaction>
</comment>
<protein>
    <recommendedName>
        <fullName evidence="6">DNA 3'-5' helicase</fullName>
        <ecNumber evidence="6">5.6.2.4</ecNumber>
    </recommendedName>
</protein>
<proteinExistence type="predicted"/>
<evidence type="ECO:0000259" key="9">
    <source>
        <dbReference type="PROSITE" id="PS51194"/>
    </source>
</evidence>
<dbReference type="Proteomes" id="UP000305647">
    <property type="component" value="Unassembled WGS sequence"/>
</dbReference>
<evidence type="ECO:0000256" key="7">
    <source>
        <dbReference type="ARBA" id="ARBA00048988"/>
    </source>
</evidence>
<dbReference type="GO" id="GO:0005524">
    <property type="term" value="F:ATP binding"/>
    <property type="evidence" value="ECO:0007669"/>
    <property type="project" value="UniProtKB-KW"/>
</dbReference>
<dbReference type="EMBL" id="SPRO01000030">
    <property type="protein sequence ID" value="TIC29224.1"/>
    <property type="molecule type" value="Genomic_DNA"/>
</dbReference>
<dbReference type="Pfam" id="PF23445">
    <property type="entry name" value="WHD_SNRNP200"/>
    <property type="match status" value="1"/>
</dbReference>
<sequence>MLEGKRNQMPSTTARNMKAIYLAPTRALCSEKTRDWQAKFNSINLSVKEITGDLPFDAQSNIMDFLHADIVVTTPEKWDSLTRRWNDSPTLFNQIKLVLIDEVHLLNELRGSTLEVLVSRMRVLGDSATAPNAGDIGEWLDSTKKAKVFEFDESYRPVQVERHVYSYKRNVSNDFAFDSMLNFKLYDILAKHMEGKPALIFCPTRKSALKAAETITNNLKVIINRRGNIPWQRPNINTSFRNTSLSRIVDYGVAIHHAGMDLDDRKSVEMLFLQGVIRVVVSTTTLAQGVNLPCHTIVIKGTRFYSCGGWKELSELDVLQMIGRAGRPQHDTSGKAIIMTEKSNYDHYKSLVSGETALESSLHLNLCEHLNAEINLGTIKSNNGAIEWLRKTFLYIRIQKNPAHYVSALNEKTASVDTSWERRLEEIVETALFELGERGLIKLEANGQLKSTGSS</sequence>
<evidence type="ECO:0000256" key="4">
    <source>
        <dbReference type="ARBA" id="ARBA00022840"/>
    </source>
</evidence>
<comment type="catalytic activity">
    <reaction evidence="7">
        <text>ATP + H2O = ADP + phosphate + H(+)</text>
        <dbReference type="Rhea" id="RHEA:13065"/>
        <dbReference type="ChEBI" id="CHEBI:15377"/>
        <dbReference type="ChEBI" id="CHEBI:15378"/>
        <dbReference type="ChEBI" id="CHEBI:30616"/>
        <dbReference type="ChEBI" id="CHEBI:43474"/>
        <dbReference type="ChEBI" id="CHEBI:456216"/>
        <dbReference type="EC" id="5.6.2.4"/>
    </reaction>
</comment>
<dbReference type="EMBL" id="SPRC01000032">
    <property type="protein sequence ID" value="TIB77650.1"/>
    <property type="molecule type" value="Genomic_DNA"/>
</dbReference>
<dbReference type="InterPro" id="IPR014001">
    <property type="entry name" value="Helicase_ATP-bd"/>
</dbReference>
<dbReference type="Proteomes" id="UP000307169">
    <property type="component" value="Unassembled WGS sequence"/>
</dbReference>
<evidence type="ECO:0000256" key="1">
    <source>
        <dbReference type="ARBA" id="ARBA00022741"/>
    </source>
</evidence>
<dbReference type="SUPFAM" id="SSF52540">
    <property type="entry name" value="P-loop containing nucleoside triphosphate hydrolases"/>
    <property type="match status" value="2"/>
</dbReference>
<dbReference type="InterPro" id="IPR011545">
    <property type="entry name" value="DEAD/DEAH_box_helicase_dom"/>
</dbReference>
<dbReference type="InterPro" id="IPR057842">
    <property type="entry name" value="WH_MER3"/>
</dbReference>
<evidence type="ECO:0000313" key="11">
    <source>
        <dbReference type="EMBL" id="TIB98952.1"/>
    </source>
</evidence>
<accession>A0A4T0M4J4</accession>
<keyword evidence="3" id="KW-0347">Helicase</keyword>
<feature type="domain" description="Helicase C-terminal" evidence="9">
    <location>
        <begin position="184"/>
        <end position="387"/>
    </location>
</feature>
<dbReference type="GO" id="GO:0016787">
    <property type="term" value="F:hydrolase activity"/>
    <property type="evidence" value="ECO:0007669"/>
    <property type="project" value="UniProtKB-KW"/>
</dbReference>
<comment type="caution">
    <text evidence="10">The sequence shown here is derived from an EMBL/GenBank/DDBJ whole genome shotgun (WGS) entry which is preliminary data.</text>
</comment>
<dbReference type="EC" id="5.6.2.4" evidence="6"/>
<organism evidence="10 15">
    <name type="scientific">Wallemia mellicola</name>
    <dbReference type="NCBI Taxonomy" id="1708541"/>
    <lineage>
        <taxon>Eukaryota</taxon>
        <taxon>Fungi</taxon>
        <taxon>Dikarya</taxon>
        <taxon>Basidiomycota</taxon>
        <taxon>Wallemiomycotina</taxon>
        <taxon>Wallemiomycetes</taxon>
        <taxon>Wallemiales</taxon>
        <taxon>Wallemiaceae</taxon>
        <taxon>Wallemia</taxon>
    </lineage>
</organism>
<feature type="domain" description="Helicase ATP-binding" evidence="8">
    <location>
        <begin position="1"/>
        <end position="148"/>
    </location>
</feature>
<evidence type="ECO:0000313" key="13">
    <source>
        <dbReference type="Proteomes" id="UP000305647"/>
    </source>
</evidence>
<evidence type="ECO:0000256" key="5">
    <source>
        <dbReference type="ARBA" id="ARBA00034617"/>
    </source>
</evidence>
<dbReference type="PROSITE" id="PS51194">
    <property type="entry name" value="HELICASE_CTER"/>
    <property type="match status" value="1"/>
</dbReference>
<dbReference type="SMART" id="SM00490">
    <property type="entry name" value="HELICc"/>
    <property type="match status" value="1"/>
</dbReference>
<gene>
    <name evidence="12" type="ORF">E3Q10_02735</name>
    <name evidence="11" type="ORF">E3Q17_02768</name>
    <name evidence="10" type="ORF">E3Q22_02940</name>
</gene>
<dbReference type="CDD" id="cd18795">
    <property type="entry name" value="SF2_C_Ski2"/>
    <property type="match status" value="1"/>
</dbReference>
<evidence type="ECO:0000256" key="3">
    <source>
        <dbReference type="ARBA" id="ARBA00022806"/>
    </source>
</evidence>
<dbReference type="Pfam" id="PF00270">
    <property type="entry name" value="DEAD"/>
    <property type="match status" value="1"/>
</dbReference>
<keyword evidence="4" id="KW-0067">ATP-binding</keyword>
<dbReference type="Gene3D" id="3.40.50.300">
    <property type="entry name" value="P-loop containing nucleotide triphosphate hydrolases"/>
    <property type="match status" value="2"/>
</dbReference>
<dbReference type="FunFam" id="1.10.10.10:FF:000012">
    <property type="entry name" value="U5 small nuclear ribonucleoprotein helicase"/>
    <property type="match status" value="1"/>
</dbReference>
<reference evidence="13 14" key="1">
    <citation type="submission" date="2019-03" db="EMBL/GenBank/DDBJ databases">
        <title>Sequencing 25 genomes of Wallemia mellicola.</title>
        <authorList>
            <person name="Gostincar C."/>
        </authorList>
    </citation>
    <scope>NUCLEOTIDE SEQUENCE [LARGE SCALE GENOMIC DNA]</scope>
    <source>
        <strain evidence="11 14">EXF-1262</strain>
        <strain evidence="10 15">EXF-6152</strain>
        <strain evidence="12 13">EXF-8738</strain>
    </source>
</reference>
<name>A0A4T0M4J4_9BASI</name>
<dbReference type="Pfam" id="PF00271">
    <property type="entry name" value="Helicase_C"/>
    <property type="match status" value="1"/>
</dbReference>
<evidence type="ECO:0000259" key="8">
    <source>
        <dbReference type="PROSITE" id="PS51192"/>
    </source>
</evidence>
<evidence type="ECO:0000313" key="15">
    <source>
        <dbReference type="Proteomes" id="UP000310685"/>
    </source>
</evidence>
<evidence type="ECO:0000313" key="12">
    <source>
        <dbReference type="EMBL" id="TIC29224.1"/>
    </source>
</evidence>
<dbReference type="AlphaFoldDB" id="A0A4T0M4J4"/>
<evidence type="ECO:0000256" key="2">
    <source>
        <dbReference type="ARBA" id="ARBA00022801"/>
    </source>
</evidence>
<dbReference type="Gene3D" id="1.10.10.10">
    <property type="entry name" value="Winged helix-like DNA-binding domain superfamily/Winged helix DNA-binding domain"/>
    <property type="match status" value="1"/>
</dbReference>
<dbReference type="EMBL" id="SPRH01000033">
    <property type="protein sequence ID" value="TIB98952.1"/>
    <property type="molecule type" value="Genomic_DNA"/>
</dbReference>
<dbReference type="Proteomes" id="UP000310685">
    <property type="component" value="Unassembled WGS sequence"/>
</dbReference>
<dbReference type="GO" id="GO:0003676">
    <property type="term" value="F:nucleic acid binding"/>
    <property type="evidence" value="ECO:0007669"/>
    <property type="project" value="InterPro"/>
</dbReference>
<keyword evidence="1" id="KW-0547">Nucleotide-binding</keyword>
<dbReference type="PANTHER" id="PTHR47835:SF3">
    <property type="entry name" value="HELICASE FOR MEIOSIS 1"/>
    <property type="match status" value="1"/>
</dbReference>
<keyword evidence="2 10" id="KW-0378">Hydrolase</keyword>
<dbReference type="PANTHER" id="PTHR47835">
    <property type="entry name" value="HFM1, ATP DEPENDENT DNA HELICASE HOMOLOG"/>
    <property type="match status" value="1"/>
</dbReference>
<evidence type="ECO:0000313" key="10">
    <source>
        <dbReference type="EMBL" id="TIB77650.1"/>
    </source>
</evidence>
<dbReference type="InterPro" id="IPR001650">
    <property type="entry name" value="Helicase_C-like"/>
</dbReference>
<dbReference type="InterPro" id="IPR036388">
    <property type="entry name" value="WH-like_DNA-bd_sf"/>
</dbReference>
<evidence type="ECO:0000256" key="6">
    <source>
        <dbReference type="ARBA" id="ARBA00034808"/>
    </source>
</evidence>
<dbReference type="InterPro" id="IPR027417">
    <property type="entry name" value="P-loop_NTPase"/>
</dbReference>
<dbReference type="PROSITE" id="PS51192">
    <property type="entry name" value="HELICASE_ATP_BIND_1"/>
    <property type="match status" value="1"/>
</dbReference>
<dbReference type="InterPro" id="IPR052247">
    <property type="entry name" value="Meiotic_Crossover_Helicase"/>
</dbReference>
<evidence type="ECO:0000313" key="14">
    <source>
        <dbReference type="Proteomes" id="UP000307169"/>
    </source>
</evidence>